<dbReference type="Proteomes" id="UP000050973">
    <property type="component" value="Unassembled WGS sequence"/>
</dbReference>
<keyword evidence="7" id="KW-0479">Metal-binding</keyword>
<dbReference type="Pfam" id="PF21370">
    <property type="entry name" value="PAS_GdpP"/>
    <property type="match status" value="1"/>
</dbReference>
<dbReference type="InterPro" id="IPR038763">
    <property type="entry name" value="DHH_sf"/>
</dbReference>
<feature type="binding site" evidence="7">
    <location>
        <position position="363"/>
    </location>
    <ligand>
        <name>Mn(2+)</name>
        <dbReference type="ChEBI" id="CHEBI:29035"/>
        <label>2</label>
    </ligand>
</feature>
<evidence type="ECO:0000256" key="4">
    <source>
        <dbReference type="ARBA" id="ARBA00022989"/>
    </source>
</evidence>
<feature type="binding site" evidence="7">
    <location>
        <position position="432"/>
    </location>
    <ligand>
        <name>Mn(2+)</name>
        <dbReference type="ChEBI" id="CHEBI:29035"/>
        <label>1</label>
    </ligand>
</feature>
<dbReference type="Pfam" id="PF02272">
    <property type="entry name" value="DHHA1"/>
    <property type="match status" value="1"/>
</dbReference>
<dbReference type="InterPro" id="IPR014528">
    <property type="entry name" value="GdpP/PdeA"/>
</dbReference>
<feature type="binding site" evidence="7">
    <location>
        <position position="361"/>
    </location>
    <ligand>
        <name>Mn(2+)</name>
        <dbReference type="ChEBI" id="CHEBI:29035"/>
        <label>1</label>
    </ligand>
</feature>
<evidence type="ECO:0000256" key="3">
    <source>
        <dbReference type="ARBA" id="ARBA00022692"/>
    </source>
</evidence>
<reference evidence="10 11" key="1">
    <citation type="journal article" date="2015" name="Genome Announc.">
        <title>Expanding the biotechnology potential of lactobacilli through comparative genomics of 213 strains and associated genera.</title>
        <authorList>
            <person name="Sun Z."/>
            <person name="Harris H.M."/>
            <person name="McCann A."/>
            <person name="Guo C."/>
            <person name="Argimon S."/>
            <person name="Zhang W."/>
            <person name="Yang X."/>
            <person name="Jeffery I.B."/>
            <person name="Cooney J.C."/>
            <person name="Kagawa T.F."/>
            <person name="Liu W."/>
            <person name="Song Y."/>
            <person name="Salvetti E."/>
            <person name="Wrobel A."/>
            <person name="Rasinkangas P."/>
            <person name="Parkhill J."/>
            <person name="Rea M.C."/>
            <person name="O'Sullivan O."/>
            <person name="Ritari J."/>
            <person name="Douillard F.P."/>
            <person name="Paul Ross R."/>
            <person name="Yang R."/>
            <person name="Briner A.E."/>
            <person name="Felis G.E."/>
            <person name="de Vos W.M."/>
            <person name="Barrangou R."/>
            <person name="Klaenhammer T.R."/>
            <person name="Caufield P.W."/>
            <person name="Cui Y."/>
            <person name="Zhang H."/>
            <person name="O'Toole P.W."/>
        </authorList>
    </citation>
    <scope>NUCLEOTIDE SEQUENCE [LARGE SCALE GENOMIC DNA]</scope>
    <source>
        <strain evidence="10 11">DSM 4864</strain>
    </source>
</reference>
<dbReference type="PANTHER" id="PTHR47618">
    <property type="entry name" value="BIFUNCTIONAL OLIGORIBONUCLEASE AND PAP PHOSPHATASE NRNA"/>
    <property type="match status" value="1"/>
</dbReference>
<dbReference type="Gene3D" id="3.10.310.30">
    <property type="match status" value="1"/>
</dbReference>
<keyword evidence="6" id="KW-0378">Hydrolase</keyword>
<evidence type="ECO:0000256" key="5">
    <source>
        <dbReference type="ARBA" id="ARBA00023136"/>
    </source>
</evidence>
<evidence type="ECO:0000256" key="8">
    <source>
        <dbReference type="SAM" id="Phobius"/>
    </source>
</evidence>
<dbReference type="GO" id="GO:0003676">
    <property type="term" value="F:nucleic acid binding"/>
    <property type="evidence" value="ECO:0007669"/>
    <property type="project" value="UniProtKB-UniRule"/>
</dbReference>
<gene>
    <name evidence="10" type="ORF">FC49_GL000550</name>
</gene>
<dbReference type="Pfam" id="PF01368">
    <property type="entry name" value="DHH"/>
    <property type="match status" value="1"/>
</dbReference>
<evidence type="ECO:0000256" key="7">
    <source>
        <dbReference type="PIRSR" id="PIRSR026583-50"/>
    </source>
</evidence>
<keyword evidence="3 8" id="KW-0812">Transmembrane</keyword>
<comment type="subcellular location">
    <subcellularLocation>
        <location evidence="1">Cell membrane</location>
        <topology evidence="1">Multi-pass membrane protein</topology>
    </subcellularLocation>
</comment>
<dbReference type="EC" id="3.1.4.-" evidence="6"/>
<comment type="function">
    <text evidence="6">Has phosphodiesterase (PDE) activity against cyclic-di-AMP (c-di-AMP).</text>
</comment>
<evidence type="ECO:0000259" key="9">
    <source>
        <dbReference type="PROSITE" id="PS50887"/>
    </source>
</evidence>
<evidence type="ECO:0000256" key="2">
    <source>
        <dbReference type="ARBA" id="ARBA00022475"/>
    </source>
</evidence>
<evidence type="ECO:0000256" key="1">
    <source>
        <dbReference type="ARBA" id="ARBA00004651"/>
    </source>
</evidence>
<accession>A0A0R1WB65</accession>
<dbReference type="SUPFAM" id="SSF64182">
    <property type="entry name" value="DHH phosphoesterases"/>
    <property type="match status" value="1"/>
</dbReference>
<dbReference type="GO" id="GO:0016787">
    <property type="term" value="F:hydrolase activity"/>
    <property type="evidence" value="ECO:0007669"/>
    <property type="project" value="UniProtKB-UniRule"/>
</dbReference>
<evidence type="ECO:0000313" key="11">
    <source>
        <dbReference type="Proteomes" id="UP000050973"/>
    </source>
</evidence>
<dbReference type="InterPro" id="IPR001667">
    <property type="entry name" value="DDH_dom"/>
</dbReference>
<keyword evidence="5 6" id="KW-0472">Membrane</keyword>
<keyword evidence="2 6" id="KW-1003">Cell membrane</keyword>
<feature type="binding site" evidence="7">
    <location>
        <position position="432"/>
    </location>
    <ligand>
        <name>Mn(2+)</name>
        <dbReference type="ChEBI" id="CHEBI:29035"/>
        <label>2</label>
    </ligand>
</feature>
<dbReference type="InterPro" id="IPR000160">
    <property type="entry name" value="GGDEF_dom"/>
</dbReference>
<dbReference type="RefSeq" id="WP_056984581.1">
    <property type="nucleotide sequence ID" value="NZ_AZGE01000016.1"/>
</dbReference>
<dbReference type="GO" id="GO:0106409">
    <property type="term" value="F:cyclic-di-AMP phosphodiesterase activity"/>
    <property type="evidence" value="ECO:0007669"/>
    <property type="project" value="RHEA"/>
</dbReference>
<dbReference type="InterPro" id="IPR003156">
    <property type="entry name" value="DHHA1_dom"/>
</dbReference>
<evidence type="ECO:0000313" key="10">
    <source>
        <dbReference type="EMBL" id="KRM15105.1"/>
    </source>
</evidence>
<comment type="cofactor">
    <cofactor evidence="7">
        <name>Mn(2+)</name>
        <dbReference type="ChEBI" id="CHEBI:29035"/>
    </cofactor>
    <text evidence="7">For phosphodiesterase activity, probably binds 2 Mn(2+) per subunit.</text>
</comment>
<dbReference type="EMBL" id="AZGE01000016">
    <property type="protein sequence ID" value="KRM15105.1"/>
    <property type="molecule type" value="Genomic_DNA"/>
</dbReference>
<keyword evidence="4 8" id="KW-1133">Transmembrane helix</keyword>
<dbReference type="GO" id="GO:0005886">
    <property type="term" value="C:plasma membrane"/>
    <property type="evidence" value="ECO:0007669"/>
    <property type="project" value="UniProtKB-SubCell"/>
</dbReference>
<dbReference type="AlphaFoldDB" id="A0A0R1WB65"/>
<dbReference type="PIRSF" id="PIRSF026583">
    <property type="entry name" value="YybT"/>
    <property type="match status" value="1"/>
</dbReference>
<dbReference type="InterPro" id="IPR049553">
    <property type="entry name" value="GdpP-like_PAS"/>
</dbReference>
<feature type="domain" description="GGDEF" evidence="9">
    <location>
        <begin position="163"/>
        <end position="313"/>
    </location>
</feature>
<keyword evidence="7" id="KW-0464">Manganese</keyword>
<comment type="similarity">
    <text evidence="6">Belongs to the GdpP/PdeA phosphodiesterase family.</text>
</comment>
<dbReference type="Gene3D" id="3.30.450.20">
    <property type="entry name" value="PAS domain"/>
    <property type="match status" value="1"/>
</dbReference>
<comment type="catalytic activity">
    <reaction evidence="6">
        <text>3',3'-c-di-AMP + H2O = 5'-O-phosphonoadenylyl-(3'-&gt;5')-adenosine + H(+)</text>
        <dbReference type="Rhea" id="RHEA:54420"/>
        <dbReference type="ChEBI" id="CHEBI:15377"/>
        <dbReference type="ChEBI" id="CHEBI:15378"/>
        <dbReference type="ChEBI" id="CHEBI:71500"/>
        <dbReference type="ChEBI" id="CHEBI:138171"/>
    </reaction>
</comment>
<dbReference type="Gene3D" id="3.90.1640.10">
    <property type="entry name" value="inorganic pyrophosphatase (n-terminal core)"/>
    <property type="match status" value="1"/>
</dbReference>
<dbReference type="PATRIC" id="fig|1423779.3.peg.559"/>
<feature type="binding site" evidence="7">
    <location>
        <position position="357"/>
    </location>
    <ligand>
        <name>Mn(2+)</name>
        <dbReference type="ChEBI" id="CHEBI:29035"/>
        <label>1</label>
    </ligand>
</feature>
<name>A0A0R1WB65_9LACO</name>
<sequence>MHKFFSRENWLFYFKHPAVRWNVCYLLLLTILSLCFAFTLNWVVGIIVFVIALVGGVTSVKQLRRLVIDANEYLNHLVYQIKQGQQEALLEMPVGLIMLNQRQEVEWINPYMARYFPLKRVVGKSLAEVDEELAQLVQQHADDTKPQVVTWRDRQFDFLVQKQHRVIYLMDVTKYEQISKRFKQEQIFLGNIYLDNYDELIQGMNDSNVSNLHNYVTSEISKWAQENQLLMKVIDDDNYLIIGHRSALQELERKKFKILDIIRENTSQQNSPVTLSVGISYGENNLIKLADTAQENLDLALGRGGDQVVVRAQDQPARFYGGKTNPMEKRTRVRARMISQALKELIDQADQLFVMGHKKPDMDSLGACLGIRRIAEMNGKECWIVVDDEQQHSDIQRLMREVDNYQNIKDHIISPSEALEKATANSLLVMVDHAKESITISPALYDQLQNRLVIIDHHRRGEEFPENPLLVYIEPYASSTCELITEMFEYQPREGKGLNKLEATTMLTGIQIDTKSFTKSAGTRTFDAASYLRSAGADGMMIQSFMKEDSQSFMQRNHLLARAEINDQIAICAGEEDRYYDSVTAAQAADMLLQISNVDASFVITKRPDGGVGVSARSMGDFNVQVVMEKMGGGGHLANAATQISGKTVAEVKQELLNLLHQRVAKDDEKTEE</sequence>
<dbReference type="PROSITE" id="PS50887">
    <property type="entry name" value="GGDEF"/>
    <property type="match status" value="1"/>
</dbReference>
<dbReference type="Pfam" id="PF24898">
    <property type="entry name" value="GGDEF_GdpP"/>
    <property type="match status" value="1"/>
</dbReference>
<dbReference type="PANTHER" id="PTHR47618:SF2">
    <property type="entry name" value="CYCLIC-DI-AMP PHOSPHODIESTERASE GDPP"/>
    <property type="match status" value="1"/>
</dbReference>
<protein>
    <recommendedName>
        <fullName evidence="6">Cyclic-di-AMP phosphodiesterase</fullName>
        <ecNumber evidence="6">3.1.4.-</ecNumber>
    </recommendedName>
</protein>
<dbReference type="GO" id="GO:0046872">
    <property type="term" value="F:metal ion binding"/>
    <property type="evidence" value="ECO:0007669"/>
    <property type="project" value="UniProtKB-KW"/>
</dbReference>
<dbReference type="FunFam" id="3.90.1640.10:FF:000002">
    <property type="entry name" value="Cyclic-di-AMP phosphodiesterase"/>
    <property type="match status" value="1"/>
</dbReference>
<proteinExistence type="inferred from homology"/>
<feature type="binding site" evidence="7">
    <location>
        <position position="513"/>
    </location>
    <ligand>
        <name>Mn(2+)</name>
        <dbReference type="ChEBI" id="CHEBI:29035"/>
        <label>2</label>
    </ligand>
</feature>
<comment type="caution">
    <text evidence="10">The sequence shown here is derived from an EMBL/GenBank/DDBJ whole genome shotgun (WGS) entry which is preliminary data.</text>
</comment>
<feature type="transmembrane region" description="Helical" evidence="8">
    <location>
        <begin position="21"/>
        <end position="54"/>
    </location>
</feature>
<feature type="binding site" evidence="7">
    <location>
        <position position="457"/>
    </location>
    <ligand>
        <name>Mn(2+)</name>
        <dbReference type="ChEBI" id="CHEBI:29035"/>
        <label>2</label>
    </ligand>
</feature>
<organism evidence="10 11">
    <name type="scientific">Limosilactobacillus oris DSM 4864</name>
    <dbReference type="NCBI Taxonomy" id="1423779"/>
    <lineage>
        <taxon>Bacteria</taxon>
        <taxon>Bacillati</taxon>
        <taxon>Bacillota</taxon>
        <taxon>Bacilli</taxon>
        <taxon>Lactobacillales</taxon>
        <taxon>Lactobacillaceae</taxon>
        <taxon>Limosilactobacillus</taxon>
    </lineage>
</organism>
<dbReference type="InterPro" id="IPR051319">
    <property type="entry name" value="Oligoribo/pAp-PDE_c-di-AMP_PDE"/>
</dbReference>
<evidence type="ECO:0000256" key="6">
    <source>
        <dbReference type="PIRNR" id="PIRNR026583"/>
    </source>
</evidence>